<dbReference type="HOGENOM" id="CLU_000288_47_7_7"/>
<dbReference type="Pfam" id="PF13462">
    <property type="entry name" value="Thioredoxin_4"/>
    <property type="match status" value="1"/>
</dbReference>
<evidence type="ECO:0000313" key="7">
    <source>
        <dbReference type="EMBL" id="CBW25865.1"/>
    </source>
</evidence>
<comment type="similarity">
    <text evidence="1">Belongs to the thioredoxin family. DsbA subfamily.</text>
</comment>
<dbReference type="PATRIC" id="fig|862908.3.peg.932"/>
<dbReference type="InterPro" id="IPR036249">
    <property type="entry name" value="Thioredoxin-like_sf"/>
</dbReference>
<dbReference type="AlphaFoldDB" id="E1WXQ9"/>
<dbReference type="PROSITE" id="PS51352">
    <property type="entry name" value="THIOREDOXIN_2"/>
    <property type="match status" value="1"/>
</dbReference>
<dbReference type="PANTHER" id="PTHR13887:SF14">
    <property type="entry name" value="DISULFIDE BOND FORMATION PROTEIN D"/>
    <property type="match status" value="1"/>
</dbReference>
<reference evidence="8" key="1">
    <citation type="journal article" date="2013" name="ISME J.">
        <title>A small predatory core genome in the divergent marine Bacteriovorax marinus SJ and the terrestrial Bdellovibrio bacteriovorus.</title>
        <authorList>
            <person name="Crossman L.C."/>
            <person name="Chen H."/>
            <person name="Cerdeno-Tarraga A.M."/>
            <person name="Brooks K."/>
            <person name="Quail M.A."/>
            <person name="Pineiro S.A."/>
            <person name="Hobley L."/>
            <person name="Sockett R.E."/>
            <person name="Bentley S.D."/>
            <person name="Parkhill J."/>
            <person name="Williams H.N."/>
            <person name="Stine O.C."/>
        </authorList>
    </citation>
    <scope>NUCLEOTIDE SEQUENCE [LARGE SCALE GENOMIC DNA]</scope>
    <source>
        <strain evidence="8">ATCC BAA-682 / DSM 15412 / SJ</strain>
    </source>
</reference>
<dbReference type="GO" id="GO:0016491">
    <property type="term" value="F:oxidoreductase activity"/>
    <property type="evidence" value="ECO:0007669"/>
    <property type="project" value="UniProtKB-KW"/>
</dbReference>
<evidence type="ECO:0000256" key="5">
    <source>
        <dbReference type="ARBA" id="ARBA00023284"/>
    </source>
</evidence>
<dbReference type="EMBL" id="FQ312005">
    <property type="protein sequence ID" value="CBW25865.1"/>
    <property type="molecule type" value="Genomic_DNA"/>
</dbReference>
<dbReference type="Proteomes" id="UP000008963">
    <property type="component" value="Chromosome"/>
</dbReference>
<feature type="domain" description="Thioredoxin" evidence="6">
    <location>
        <begin position="1"/>
        <end position="161"/>
    </location>
</feature>
<dbReference type="InterPro" id="IPR013766">
    <property type="entry name" value="Thioredoxin_domain"/>
</dbReference>
<keyword evidence="2" id="KW-0732">Signal</keyword>
<evidence type="ECO:0000256" key="3">
    <source>
        <dbReference type="ARBA" id="ARBA00023002"/>
    </source>
</evidence>
<dbReference type="PANTHER" id="PTHR13887">
    <property type="entry name" value="GLUTATHIONE S-TRANSFERASE KAPPA"/>
    <property type="match status" value="1"/>
</dbReference>
<evidence type="ECO:0000256" key="1">
    <source>
        <dbReference type="ARBA" id="ARBA00005791"/>
    </source>
</evidence>
<evidence type="ECO:0000256" key="4">
    <source>
        <dbReference type="ARBA" id="ARBA00023157"/>
    </source>
</evidence>
<name>E1WXQ9_HALMS</name>
<sequence>MGPDDAPVKLVEFMDPECESCRMFFPFVKNLMKKYEGKIQLTIRYVPFHGNSKFAIAILESARKQGKYWETLEILFKNQPAWGNHHQPRPELIWNYLPMVGLDVDQIKKDYKDPAWTKIIEQDFADARELGVRATPTFFINGMPLRSFGYQQLEDQIKENL</sequence>
<protein>
    <submittedName>
        <fullName evidence="7">Sodium/proton antiporter</fullName>
    </submittedName>
</protein>
<evidence type="ECO:0000256" key="2">
    <source>
        <dbReference type="ARBA" id="ARBA00022729"/>
    </source>
</evidence>
<keyword evidence="4" id="KW-1015">Disulfide bond</keyword>
<evidence type="ECO:0000259" key="6">
    <source>
        <dbReference type="PROSITE" id="PS51352"/>
    </source>
</evidence>
<dbReference type="SUPFAM" id="SSF52833">
    <property type="entry name" value="Thioredoxin-like"/>
    <property type="match status" value="1"/>
</dbReference>
<keyword evidence="5" id="KW-0676">Redox-active center</keyword>
<dbReference type="Gene3D" id="3.40.30.10">
    <property type="entry name" value="Glutaredoxin"/>
    <property type="match status" value="1"/>
</dbReference>
<gene>
    <name evidence="7" type="ordered locus">BMS_0980</name>
</gene>
<keyword evidence="8" id="KW-1185">Reference proteome</keyword>
<proteinExistence type="inferred from homology"/>
<dbReference type="STRING" id="862908.BMS_0980"/>
<dbReference type="eggNOG" id="COG1651">
    <property type="taxonomic scope" value="Bacteria"/>
</dbReference>
<dbReference type="InterPro" id="IPR012336">
    <property type="entry name" value="Thioredoxin-like_fold"/>
</dbReference>
<keyword evidence="3" id="KW-0560">Oxidoreductase</keyword>
<accession>E1WXQ9</accession>
<dbReference type="KEGG" id="bmx:BMS_0980"/>
<evidence type="ECO:0000313" key="8">
    <source>
        <dbReference type="Proteomes" id="UP000008963"/>
    </source>
</evidence>
<organism evidence="7 8">
    <name type="scientific">Halobacteriovorax marinus (strain ATCC BAA-682 / DSM 15412 / SJ)</name>
    <name type="common">Bacteriovorax marinus</name>
    <dbReference type="NCBI Taxonomy" id="862908"/>
    <lineage>
        <taxon>Bacteria</taxon>
        <taxon>Pseudomonadati</taxon>
        <taxon>Bdellovibrionota</taxon>
        <taxon>Bacteriovoracia</taxon>
        <taxon>Bacteriovoracales</taxon>
        <taxon>Halobacteriovoraceae</taxon>
        <taxon>Halobacteriovorax</taxon>
    </lineage>
</organism>